<proteinExistence type="predicted"/>
<dbReference type="RefSeq" id="XP_030985013.1">
    <property type="nucleotide sequence ID" value="XM_031123459.1"/>
</dbReference>
<reference evidence="3" key="3">
    <citation type="submission" date="2025-08" db="UniProtKB">
        <authorList>
            <consortium name="RefSeq"/>
        </authorList>
    </citation>
    <scope>IDENTIFICATION</scope>
    <source>
        <strain evidence="3">NI907</strain>
    </source>
</reference>
<reference evidence="3" key="1">
    <citation type="journal article" date="2019" name="Mol. Biol. Evol.">
        <title>Blast fungal genomes show frequent chromosomal changes, gene gains and losses, and effector gene turnover.</title>
        <authorList>
            <person name="Gomez Luciano L.B."/>
            <person name="Jason Tsai I."/>
            <person name="Chuma I."/>
            <person name="Tosa Y."/>
            <person name="Chen Y.H."/>
            <person name="Li J.Y."/>
            <person name="Li M.Y."/>
            <person name="Jade Lu M.Y."/>
            <person name="Nakayashiki H."/>
            <person name="Li W.H."/>
        </authorList>
    </citation>
    <scope>NUCLEOTIDE SEQUENCE</scope>
    <source>
        <strain evidence="3">NI907</strain>
    </source>
</reference>
<accession>A0A6P8BCQ8</accession>
<protein>
    <submittedName>
        <fullName evidence="3">Uncharacterized protein</fullName>
    </submittedName>
</protein>
<dbReference type="KEGG" id="pgri:PgNI_03404"/>
<reference evidence="3" key="2">
    <citation type="submission" date="2019-10" db="EMBL/GenBank/DDBJ databases">
        <authorList>
            <consortium name="NCBI Genome Project"/>
        </authorList>
    </citation>
    <scope>NUCLEOTIDE SEQUENCE</scope>
    <source>
        <strain evidence="3">NI907</strain>
    </source>
</reference>
<gene>
    <name evidence="3" type="ORF">PgNI_03404</name>
</gene>
<keyword evidence="2" id="KW-1185">Reference proteome</keyword>
<sequence>MVDDTDDMTSSANAREDTVKLRKYRSSSRKDALQQLLVDGKINMSEVASWSQVFEIDCDDLSAFDAHVTDARNIDVNTSLSNRPNAVLQPRRT</sequence>
<dbReference type="GeneID" id="41958369"/>
<organism evidence="2 3">
    <name type="scientific">Pyricularia grisea</name>
    <name type="common">Crabgrass-specific blast fungus</name>
    <name type="synonym">Magnaporthe grisea</name>
    <dbReference type="NCBI Taxonomy" id="148305"/>
    <lineage>
        <taxon>Eukaryota</taxon>
        <taxon>Fungi</taxon>
        <taxon>Dikarya</taxon>
        <taxon>Ascomycota</taxon>
        <taxon>Pezizomycotina</taxon>
        <taxon>Sordariomycetes</taxon>
        <taxon>Sordariomycetidae</taxon>
        <taxon>Magnaporthales</taxon>
        <taxon>Pyriculariaceae</taxon>
        <taxon>Pyricularia</taxon>
    </lineage>
</organism>
<evidence type="ECO:0000313" key="2">
    <source>
        <dbReference type="Proteomes" id="UP000515153"/>
    </source>
</evidence>
<dbReference type="Proteomes" id="UP000515153">
    <property type="component" value="Unplaced"/>
</dbReference>
<feature type="region of interest" description="Disordered" evidence="1">
    <location>
        <begin position="1"/>
        <end position="24"/>
    </location>
</feature>
<evidence type="ECO:0000313" key="3">
    <source>
        <dbReference type="RefSeq" id="XP_030985013.1"/>
    </source>
</evidence>
<evidence type="ECO:0000256" key="1">
    <source>
        <dbReference type="SAM" id="MobiDB-lite"/>
    </source>
</evidence>
<name>A0A6P8BCQ8_PYRGI</name>
<dbReference type="AlphaFoldDB" id="A0A6P8BCQ8"/>